<dbReference type="RefSeq" id="WP_029056657.1">
    <property type="nucleotide sequence ID" value="NZ_JAUOQO010000004.1"/>
</dbReference>
<comment type="caution">
    <text evidence="2">The sequence shown here is derived from an EMBL/GenBank/DDBJ whole genome shotgun (WGS) entry which is preliminary data.</text>
</comment>
<keyword evidence="1" id="KW-0812">Transmembrane</keyword>
<name>A0AAW7YR37_9STAP</name>
<feature type="transmembrane region" description="Helical" evidence="1">
    <location>
        <begin position="12"/>
        <end position="34"/>
    </location>
</feature>
<evidence type="ECO:0000313" key="3">
    <source>
        <dbReference type="Proteomes" id="UP001170310"/>
    </source>
</evidence>
<keyword evidence="1" id="KW-1133">Transmembrane helix</keyword>
<dbReference type="Proteomes" id="UP001170310">
    <property type="component" value="Unassembled WGS sequence"/>
</dbReference>
<organism evidence="2 3">
    <name type="scientific">Staphylococcus pasteuri_A</name>
    <dbReference type="NCBI Taxonomy" id="3062664"/>
    <lineage>
        <taxon>Bacteria</taxon>
        <taxon>Bacillati</taxon>
        <taxon>Bacillota</taxon>
        <taxon>Bacilli</taxon>
        <taxon>Bacillales</taxon>
        <taxon>Staphylococcaceae</taxon>
        <taxon>Staphylococcus</taxon>
    </lineage>
</organism>
<evidence type="ECO:0000256" key="1">
    <source>
        <dbReference type="SAM" id="Phobius"/>
    </source>
</evidence>
<accession>A0AAW7YR37</accession>
<sequence length="82" mass="9567">MDNKLNGKLQKVLVFVFVVLITIGVSQIAIYYLFSGPFFWYILLSFGLVFILLLLPYALVFLPFYKRKKTIDEPVFVLQIVM</sequence>
<keyword evidence="3" id="KW-1185">Reference proteome</keyword>
<gene>
    <name evidence="2" type="ORF">Q4528_05485</name>
</gene>
<keyword evidence="1" id="KW-0472">Membrane</keyword>
<proteinExistence type="predicted"/>
<dbReference type="EMBL" id="JAUOQO010000004">
    <property type="protein sequence ID" value="MDO6573609.1"/>
    <property type="molecule type" value="Genomic_DNA"/>
</dbReference>
<reference evidence="2" key="1">
    <citation type="submission" date="2023-07" db="EMBL/GenBank/DDBJ databases">
        <title>Genome content predicts the carbon catabolic preferences of heterotrophic bacteria.</title>
        <authorList>
            <person name="Gralka M."/>
        </authorList>
    </citation>
    <scope>NUCLEOTIDE SEQUENCE</scope>
    <source>
        <strain evidence="2">E2R20</strain>
    </source>
</reference>
<protein>
    <submittedName>
        <fullName evidence="2">Uncharacterized protein</fullName>
    </submittedName>
</protein>
<evidence type="ECO:0000313" key="2">
    <source>
        <dbReference type="EMBL" id="MDO6573609.1"/>
    </source>
</evidence>
<dbReference type="AlphaFoldDB" id="A0AAW7YR37"/>
<feature type="transmembrane region" description="Helical" evidence="1">
    <location>
        <begin position="40"/>
        <end position="62"/>
    </location>
</feature>